<evidence type="ECO:0000313" key="2">
    <source>
        <dbReference type="Proteomes" id="UP000198755"/>
    </source>
</evidence>
<keyword evidence="2" id="KW-1185">Reference proteome</keyword>
<gene>
    <name evidence="1" type="ORF">SAMN05444581_12724</name>
</gene>
<dbReference type="Proteomes" id="UP000198755">
    <property type="component" value="Unassembled WGS sequence"/>
</dbReference>
<organism evidence="1 2">
    <name type="scientific">Methylocapsa palsarum</name>
    <dbReference type="NCBI Taxonomy" id="1612308"/>
    <lineage>
        <taxon>Bacteria</taxon>
        <taxon>Pseudomonadati</taxon>
        <taxon>Pseudomonadota</taxon>
        <taxon>Alphaproteobacteria</taxon>
        <taxon>Hyphomicrobiales</taxon>
        <taxon>Beijerinckiaceae</taxon>
        <taxon>Methylocapsa</taxon>
    </lineage>
</organism>
<sequence length="87" mass="9667">MHREHSGYDATSYKDVIESLELRRANIMHLVDLKRGGYSARRTELRINPRNDRPMNPRAALTCEARGEGGRKALRPIGAGGIGPVRG</sequence>
<accession>A0A1I4CRI8</accession>
<protein>
    <submittedName>
        <fullName evidence="1">Uncharacterized protein</fullName>
    </submittedName>
</protein>
<evidence type="ECO:0000313" key="1">
    <source>
        <dbReference type="EMBL" id="SFK83545.1"/>
    </source>
</evidence>
<dbReference type="AlphaFoldDB" id="A0A1I4CRI8"/>
<proteinExistence type="predicted"/>
<reference evidence="1 2" key="1">
    <citation type="submission" date="2016-10" db="EMBL/GenBank/DDBJ databases">
        <authorList>
            <person name="de Groot N.N."/>
        </authorList>
    </citation>
    <scope>NUCLEOTIDE SEQUENCE [LARGE SCALE GENOMIC DNA]</scope>
    <source>
        <strain evidence="1 2">NE2</strain>
    </source>
</reference>
<name>A0A1I4CRI8_9HYPH</name>
<dbReference type="EMBL" id="FOSN01000027">
    <property type="protein sequence ID" value="SFK83545.1"/>
    <property type="molecule type" value="Genomic_DNA"/>
</dbReference>